<feature type="region of interest" description="Disordered" evidence="1">
    <location>
        <begin position="1"/>
        <end position="41"/>
    </location>
</feature>
<reference evidence="2 3" key="1">
    <citation type="journal article" date="2024" name="G3 (Bethesda)">
        <title>Genome assembly of Hibiscus sabdariffa L. provides insights into metabolisms of medicinal natural products.</title>
        <authorList>
            <person name="Kim T."/>
        </authorList>
    </citation>
    <scope>NUCLEOTIDE SEQUENCE [LARGE SCALE GENOMIC DNA]</scope>
    <source>
        <strain evidence="2">TK-2024</strain>
        <tissue evidence="2">Old leaves</tissue>
    </source>
</reference>
<dbReference type="EMBL" id="JBBPBN010000010">
    <property type="protein sequence ID" value="KAK9030942.1"/>
    <property type="molecule type" value="Genomic_DNA"/>
</dbReference>
<comment type="caution">
    <text evidence="2">The sequence shown here is derived from an EMBL/GenBank/DDBJ whole genome shotgun (WGS) entry which is preliminary data.</text>
</comment>
<evidence type="ECO:0000313" key="3">
    <source>
        <dbReference type="Proteomes" id="UP001396334"/>
    </source>
</evidence>
<feature type="compositionally biased region" description="Basic and acidic residues" evidence="1">
    <location>
        <begin position="1"/>
        <end position="17"/>
    </location>
</feature>
<organism evidence="2 3">
    <name type="scientific">Hibiscus sabdariffa</name>
    <name type="common">roselle</name>
    <dbReference type="NCBI Taxonomy" id="183260"/>
    <lineage>
        <taxon>Eukaryota</taxon>
        <taxon>Viridiplantae</taxon>
        <taxon>Streptophyta</taxon>
        <taxon>Embryophyta</taxon>
        <taxon>Tracheophyta</taxon>
        <taxon>Spermatophyta</taxon>
        <taxon>Magnoliopsida</taxon>
        <taxon>eudicotyledons</taxon>
        <taxon>Gunneridae</taxon>
        <taxon>Pentapetalae</taxon>
        <taxon>rosids</taxon>
        <taxon>malvids</taxon>
        <taxon>Malvales</taxon>
        <taxon>Malvaceae</taxon>
        <taxon>Malvoideae</taxon>
        <taxon>Hibiscus</taxon>
    </lineage>
</organism>
<feature type="compositionally biased region" description="Basic and acidic residues" evidence="1">
    <location>
        <begin position="104"/>
        <end position="113"/>
    </location>
</feature>
<keyword evidence="3" id="KW-1185">Reference proteome</keyword>
<evidence type="ECO:0000256" key="1">
    <source>
        <dbReference type="SAM" id="MobiDB-lite"/>
    </source>
</evidence>
<sequence length="472" mass="51653">MHLDSEAASSVKEHDNASGRPPNLGTNLGIPSILERQASPLDVEEQQIAKKYKGNRSSLDHNVTVGDATCMETDVDKGTQQENLLNTSSKETYASMAARGRSGCGEHDSGRDSESDEVVTTPQEEVVQSAIQKPQVGYNKNLYGPWMIATSRRRRAAKANARGEVNGLEQGYTGGSRFTKLPVEEVRGDGYGELAPSEAPQVGSVEKVIHKESRDGSRMEHVVPQKTFTKNAAYLASNPERKKKKSGGAESSTTETNVVPLANGTGAHIVKHTVPKGMGNHNAISIVEPGYEANVGTSSKGAKGRKGSYKEAGEQRRLGFKVCKQTSERSAPTHTVVNCMLIWISRPRKGEFVDNSMDVQDLVVELDLPAHDLERRRSNYVSSLLREDGSWCSTQEELSSMARNFYTELFTSSDVSSHHLPIRGRFRKLTESEKSSLDAPISDLEIPSAFFDMDANKAPRVDGLHAAFYQKN</sequence>
<accession>A0ABR2T0D5</accession>
<dbReference type="Proteomes" id="UP001396334">
    <property type="component" value="Unassembled WGS sequence"/>
</dbReference>
<feature type="region of interest" description="Disordered" evidence="1">
    <location>
        <begin position="97"/>
        <end position="122"/>
    </location>
</feature>
<evidence type="ECO:0000313" key="2">
    <source>
        <dbReference type="EMBL" id="KAK9030942.1"/>
    </source>
</evidence>
<name>A0ABR2T0D5_9ROSI</name>
<feature type="region of interest" description="Disordered" evidence="1">
    <location>
        <begin position="232"/>
        <end position="256"/>
    </location>
</feature>
<proteinExistence type="predicted"/>
<gene>
    <name evidence="2" type="ORF">V6N11_032345</name>
</gene>
<protein>
    <submittedName>
        <fullName evidence="2">Uncharacterized protein</fullName>
    </submittedName>
</protein>